<organism evidence="1 2">
    <name type="scientific">Psychromarinibacter sediminicola</name>
    <dbReference type="NCBI Taxonomy" id="3033385"/>
    <lineage>
        <taxon>Bacteria</taxon>
        <taxon>Pseudomonadati</taxon>
        <taxon>Pseudomonadota</taxon>
        <taxon>Alphaproteobacteria</taxon>
        <taxon>Rhodobacterales</taxon>
        <taxon>Paracoccaceae</taxon>
        <taxon>Psychromarinibacter</taxon>
    </lineage>
</organism>
<protein>
    <submittedName>
        <fullName evidence="1">Uncharacterized protein</fullName>
    </submittedName>
</protein>
<accession>A0AAE3NSS9</accession>
<comment type="caution">
    <text evidence="1">The sequence shown here is derived from an EMBL/GenBank/DDBJ whole genome shotgun (WGS) entry which is preliminary data.</text>
</comment>
<dbReference type="RefSeq" id="WP_275569735.1">
    <property type="nucleotide sequence ID" value="NZ_JARGYC010000110.1"/>
</dbReference>
<dbReference type="EMBL" id="JARGYC010000110">
    <property type="protein sequence ID" value="MDF0603618.1"/>
    <property type="molecule type" value="Genomic_DNA"/>
</dbReference>
<proteinExistence type="predicted"/>
<keyword evidence="2" id="KW-1185">Reference proteome</keyword>
<reference evidence="1" key="1">
    <citation type="submission" date="2023-03" db="EMBL/GenBank/DDBJ databases">
        <title>Multiphase analysis and comparison of six strains from genera Psychromarinibacter, Lutimaribacter, and Maritimibacter, including a novel species: Psychromarinibacter sediminicola sp. nov.</title>
        <authorList>
            <person name="Wang Y.-H."/>
            <person name="Ye M.-Q."/>
            <person name="Du Z.-J."/>
        </authorList>
    </citation>
    <scope>NUCLEOTIDE SEQUENCE</scope>
    <source>
        <strain evidence="1">C21-152</strain>
    </source>
</reference>
<evidence type="ECO:0000313" key="1">
    <source>
        <dbReference type="EMBL" id="MDF0603618.1"/>
    </source>
</evidence>
<dbReference type="Proteomes" id="UP001220964">
    <property type="component" value="Unassembled WGS sequence"/>
</dbReference>
<sequence>MEKIKRFFGDPETGTISRLETAAGQVELTAGGTEIGNWLGFCNQKELKGVQADIQEIDVSCEPDEVATRYVVDLPEATFQVCVSERLENGAWLRRASAIALRPSWMGDFVLRLGVKSTDFQTAGHGKRRSRHRNRNTYHQSHIDTVEIMGDRLLLRTTQRSDLESGRLERVSYWRDQRDGQWIQHHRLIVGEDDFDQVVFRVRNSVIDSRGSPWLRNRIFRAPFWAFNENVLSHLRFRVLPTIQAQGVVCVAEGDTFELESRVTVESLGEANG</sequence>
<gene>
    <name evidence="1" type="ORF">P1J78_23085</name>
</gene>
<evidence type="ECO:0000313" key="2">
    <source>
        <dbReference type="Proteomes" id="UP001220964"/>
    </source>
</evidence>
<name>A0AAE3NSS9_9RHOB</name>
<dbReference type="AlphaFoldDB" id="A0AAE3NSS9"/>